<protein>
    <recommendedName>
        <fullName evidence="2">DUF6830 domain-containing protein</fullName>
    </recommendedName>
</protein>
<feature type="domain" description="DUF6830" evidence="2">
    <location>
        <begin position="776"/>
        <end position="851"/>
    </location>
</feature>
<gene>
    <name evidence="3" type="ORF">QCA50_016123</name>
</gene>
<keyword evidence="4" id="KW-1185">Reference proteome</keyword>
<evidence type="ECO:0000313" key="3">
    <source>
        <dbReference type="EMBL" id="KAK7680813.1"/>
    </source>
</evidence>
<feature type="compositionally biased region" description="Basic and acidic residues" evidence="1">
    <location>
        <begin position="126"/>
        <end position="135"/>
    </location>
</feature>
<evidence type="ECO:0000259" key="2">
    <source>
        <dbReference type="Pfam" id="PF20722"/>
    </source>
</evidence>
<feature type="region of interest" description="Disordered" evidence="1">
    <location>
        <begin position="53"/>
        <end position="202"/>
    </location>
</feature>
<dbReference type="EMBL" id="JASBNA010000046">
    <property type="protein sequence ID" value="KAK7680813.1"/>
    <property type="molecule type" value="Genomic_DNA"/>
</dbReference>
<feature type="compositionally biased region" description="Polar residues" evidence="1">
    <location>
        <begin position="141"/>
        <end position="150"/>
    </location>
</feature>
<feature type="compositionally biased region" description="Acidic residues" evidence="1">
    <location>
        <begin position="107"/>
        <end position="116"/>
    </location>
</feature>
<sequence length="1020" mass="115018">MTSCVETRQKCPGCHDYFDQTGLSRHLALTRNPLCVPYRNQWYGQNGAPNSFLPGADIPYPPSSHGSELPRNASPLFDGDFFGRNYSNEDFPGWDDDSARDNNAEKDTEDEDEDDAALSNDLRAAPIDDHIRNDWEPAPPTQNGAPTGTHTQDDERDRQQAEEHARHIRNTEETLHEPRKRVKFTRGNAGAPISQGSKNEYESQNADSNIWAPFQSQLDWEIAHWAKVHGPGSTAFTKLLKIEGVRTRLNLSYGSSNELNQIIDEQLPGRPRFMRKQVVVEAAGEAFEFYYRDIIQCVRSLFGDPEFAPHLIFAPERHYTDDDETNREYSEMHTGEWWWDTQIVLENANGGATIIPVIISTDKTQLTLFRNKTAYPIYLTIGNIPKDIRRKPSRHAQILVGYLPSTRLTQITSHTSRRRTLANLFHTCMQFLLAPLQTAGVDGIAMMSGDGVTRRCHPIFAVFVGDYPEQLLVACLKNGDCPTCPIPRDELGSGSVLEPRDLGPILDALDTMDGDPSEFARACVEAGIKPVYHPFWYGLPFVDPFLSITPDVLHQLYQGLVKHLVAWLIAGFGAAEIDARCRRMPPNHGTRLFTKGISTLSRVSGQEHRDMCRVLLGLIVDMRLPSGASTVRLVRAVRGMLDFFYIAQYKVQTKNTLDDMEAALAAFHENKSVFIVLGIRSQFNLPKLHNVGHYRRLIVRFGATDNYSTQTTERLHIDFAKEAYEATNHKEEFAQMTAWLERIEKISRHQSYIDWRRRTSTPAIPNPPSRSPTNPNKSSLGIKMTRNPSVRSVPLDDLAVHYGTIDIRNALASFIAKWNDPSLTGSRLNAAAARVNLPMRTLPVFHKIRFSDGDECNLDDALAFNDVAHIKPASVDSQGRPVPARFDTVLVDRGNGGSVGVKGYQVAQVRAVFLLSNKTCRNVFSPGSEWPNHLAYVEWFSPFSRTPHRDHKMYKVSREVQGGERRASVIPVHNIKRTVMLFPMFGTVADRSWSSDTVLDKCSVFYVNPFVDEHSYRTIC</sequence>
<evidence type="ECO:0000256" key="1">
    <source>
        <dbReference type="SAM" id="MobiDB-lite"/>
    </source>
</evidence>
<proteinExistence type="predicted"/>
<feature type="compositionally biased region" description="Basic and acidic residues" evidence="1">
    <location>
        <begin position="97"/>
        <end position="106"/>
    </location>
</feature>
<evidence type="ECO:0000313" key="4">
    <source>
        <dbReference type="Proteomes" id="UP001385951"/>
    </source>
</evidence>
<reference evidence="3 4" key="1">
    <citation type="submission" date="2022-09" db="EMBL/GenBank/DDBJ databases">
        <authorList>
            <person name="Palmer J.M."/>
        </authorList>
    </citation>
    <scope>NUCLEOTIDE SEQUENCE [LARGE SCALE GENOMIC DNA]</scope>
    <source>
        <strain evidence="3 4">DSM 7382</strain>
    </source>
</reference>
<name>A0AAW0FGG0_9APHY</name>
<comment type="caution">
    <text evidence="3">The sequence shown here is derived from an EMBL/GenBank/DDBJ whole genome shotgun (WGS) entry which is preliminary data.</text>
</comment>
<organism evidence="3 4">
    <name type="scientific">Cerrena zonata</name>
    <dbReference type="NCBI Taxonomy" id="2478898"/>
    <lineage>
        <taxon>Eukaryota</taxon>
        <taxon>Fungi</taxon>
        <taxon>Dikarya</taxon>
        <taxon>Basidiomycota</taxon>
        <taxon>Agaricomycotina</taxon>
        <taxon>Agaricomycetes</taxon>
        <taxon>Polyporales</taxon>
        <taxon>Cerrenaceae</taxon>
        <taxon>Cerrena</taxon>
    </lineage>
</organism>
<accession>A0AAW0FGG0</accession>
<dbReference type="InterPro" id="IPR049233">
    <property type="entry name" value="DUF6830"/>
</dbReference>
<dbReference type="Pfam" id="PF18759">
    <property type="entry name" value="Plavaka"/>
    <property type="match status" value="1"/>
</dbReference>
<feature type="region of interest" description="Disordered" evidence="1">
    <location>
        <begin position="758"/>
        <end position="784"/>
    </location>
</feature>
<dbReference type="InterPro" id="IPR041078">
    <property type="entry name" value="Plavaka"/>
</dbReference>
<feature type="compositionally biased region" description="Basic and acidic residues" evidence="1">
    <location>
        <begin position="151"/>
        <end position="177"/>
    </location>
</feature>
<dbReference type="AlphaFoldDB" id="A0AAW0FGG0"/>
<dbReference type="Proteomes" id="UP001385951">
    <property type="component" value="Unassembled WGS sequence"/>
</dbReference>
<dbReference type="Pfam" id="PF20722">
    <property type="entry name" value="DUF6830"/>
    <property type="match status" value="1"/>
</dbReference>